<dbReference type="AlphaFoldDB" id="A0A7J8VQG9"/>
<evidence type="ECO:0000313" key="1">
    <source>
        <dbReference type="EMBL" id="MBA0665047.1"/>
    </source>
</evidence>
<gene>
    <name evidence="1" type="ORF">Goklo_004969</name>
</gene>
<keyword evidence="2" id="KW-1185">Reference proteome</keyword>
<comment type="caution">
    <text evidence="1">The sequence shown here is derived from an EMBL/GenBank/DDBJ whole genome shotgun (WGS) entry which is preliminary data.</text>
</comment>
<evidence type="ECO:0000313" key="2">
    <source>
        <dbReference type="Proteomes" id="UP000593573"/>
    </source>
</evidence>
<reference evidence="1 2" key="1">
    <citation type="journal article" date="2019" name="Genome Biol. Evol.">
        <title>Insights into the evolution of the New World diploid cottons (Gossypium, subgenus Houzingenia) based on genome sequencing.</title>
        <authorList>
            <person name="Grover C.E."/>
            <person name="Arick M.A. 2nd"/>
            <person name="Thrash A."/>
            <person name="Conover J.L."/>
            <person name="Sanders W.S."/>
            <person name="Peterson D.G."/>
            <person name="Frelichowski J.E."/>
            <person name="Scheffler J.A."/>
            <person name="Scheffler B.E."/>
            <person name="Wendel J.F."/>
        </authorList>
    </citation>
    <scope>NUCLEOTIDE SEQUENCE [LARGE SCALE GENOMIC DNA]</scope>
    <source>
        <strain evidence="1">57</strain>
        <tissue evidence="1">Leaf</tissue>
    </source>
</reference>
<accession>A0A7J8VQG9</accession>
<organism evidence="1 2">
    <name type="scientific">Gossypium klotzschianum</name>
    <dbReference type="NCBI Taxonomy" id="34286"/>
    <lineage>
        <taxon>Eukaryota</taxon>
        <taxon>Viridiplantae</taxon>
        <taxon>Streptophyta</taxon>
        <taxon>Embryophyta</taxon>
        <taxon>Tracheophyta</taxon>
        <taxon>Spermatophyta</taxon>
        <taxon>Magnoliopsida</taxon>
        <taxon>eudicotyledons</taxon>
        <taxon>Gunneridae</taxon>
        <taxon>Pentapetalae</taxon>
        <taxon>rosids</taxon>
        <taxon>malvids</taxon>
        <taxon>Malvales</taxon>
        <taxon>Malvaceae</taxon>
        <taxon>Malvoideae</taxon>
        <taxon>Gossypium</taxon>
    </lineage>
</organism>
<name>A0A7J8VQG9_9ROSI</name>
<dbReference type="Proteomes" id="UP000593573">
    <property type="component" value="Unassembled WGS sequence"/>
</dbReference>
<sequence>MDLRVTYNYFIGHDCYNSSGSSLYPDTLVGFTKLAISHTRNKFTAIGCDTIAYIDAFFEPDSSHRISKFTKSTFQQDV</sequence>
<protein>
    <submittedName>
        <fullName evidence="1">Uncharacterized protein</fullName>
    </submittedName>
</protein>
<dbReference type="OrthoDB" id="4062651at2759"/>
<proteinExistence type="predicted"/>
<dbReference type="EMBL" id="JABFAB010000011">
    <property type="protein sequence ID" value="MBA0665047.1"/>
    <property type="molecule type" value="Genomic_DNA"/>
</dbReference>